<evidence type="ECO:0000313" key="2">
    <source>
        <dbReference type="Proteomes" id="UP000639772"/>
    </source>
</evidence>
<proteinExistence type="predicted"/>
<dbReference type="Pfam" id="PF25360">
    <property type="entry name" value="TPR_ATM"/>
    <property type="match status" value="1"/>
</dbReference>
<gene>
    <name evidence="1" type="ORF">HPP92_004506</name>
</gene>
<dbReference type="PANTHER" id="PTHR37079">
    <property type="entry name" value="SERINE/THREONINE-PROTEIN KINASE ATM"/>
    <property type="match status" value="1"/>
</dbReference>
<accession>A0A835RWV2</accession>
<organism evidence="1 2">
    <name type="scientific">Vanilla planifolia</name>
    <name type="common">Vanilla</name>
    <dbReference type="NCBI Taxonomy" id="51239"/>
    <lineage>
        <taxon>Eukaryota</taxon>
        <taxon>Viridiplantae</taxon>
        <taxon>Streptophyta</taxon>
        <taxon>Embryophyta</taxon>
        <taxon>Tracheophyta</taxon>
        <taxon>Spermatophyta</taxon>
        <taxon>Magnoliopsida</taxon>
        <taxon>Liliopsida</taxon>
        <taxon>Asparagales</taxon>
        <taxon>Orchidaceae</taxon>
        <taxon>Vanilloideae</taxon>
        <taxon>Vanilleae</taxon>
        <taxon>Vanilla</taxon>
    </lineage>
</organism>
<dbReference type="GO" id="GO:0006974">
    <property type="term" value="P:DNA damage response"/>
    <property type="evidence" value="ECO:0007669"/>
    <property type="project" value="InterPro"/>
</dbReference>
<sequence length="238" mass="26580">MFHAFSQPWPQKPSNRSLLSQLCEIPTLVLKGTKPIFTSSDAQLLFGIAALGSSCTFHGNIQSLELISEVAKQPLPLLVKEFFVPIFAVCIAVYCNGKDDEGNSGKVLRESILQIAKISELERDDLIKKNMVSIVSFLLSLTTSSSYAEMPFFLDETVIICVQTIVDGFIEINNRPLNVCVVDEVNIFRPDRVFKFLLEMHYQILAAIHPRHKCHKLSSIAVLIRIIGQRVVTSSTSK</sequence>
<dbReference type="AlphaFoldDB" id="A0A835RWV2"/>
<dbReference type="GO" id="GO:0004674">
    <property type="term" value="F:protein serine/threonine kinase activity"/>
    <property type="evidence" value="ECO:0007669"/>
    <property type="project" value="InterPro"/>
</dbReference>
<dbReference type="PANTHER" id="PTHR37079:SF4">
    <property type="entry name" value="SERINE_THREONINE-PROTEIN KINASE ATM"/>
    <property type="match status" value="1"/>
</dbReference>
<dbReference type="InterPro" id="IPR057445">
    <property type="entry name" value="ATM_TPR"/>
</dbReference>
<comment type="caution">
    <text evidence="1">The sequence shown here is derived from an EMBL/GenBank/DDBJ whole genome shotgun (WGS) entry which is preliminary data.</text>
</comment>
<dbReference type="OrthoDB" id="381190at2759"/>
<protein>
    <submittedName>
        <fullName evidence="1">Uncharacterized protein</fullName>
    </submittedName>
</protein>
<dbReference type="Proteomes" id="UP000639772">
    <property type="component" value="Unassembled WGS sequence"/>
</dbReference>
<name>A0A835RWV2_VANPL</name>
<reference evidence="1 2" key="1">
    <citation type="journal article" date="2020" name="Nat. Food">
        <title>A phased Vanilla planifolia genome enables genetic improvement of flavour and production.</title>
        <authorList>
            <person name="Hasing T."/>
            <person name="Tang H."/>
            <person name="Brym M."/>
            <person name="Khazi F."/>
            <person name="Huang T."/>
            <person name="Chambers A.H."/>
        </authorList>
    </citation>
    <scope>NUCLEOTIDE SEQUENCE [LARGE SCALE GENOMIC DNA]</scope>
    <source>
        <tissue evidence="1">Leaf</tissue>
    </source>
</reference>
<evidence type="ECO:0000313" key="1">
    <source>
        <dbReference type="EMBL" id="KAG0493512.1"/>
    </source>
</evidence>
<dbReference type="InterPro" id="IPR038980">
    <property type="entry name" value="ATM_plant"/>
</dbReference>
<dbReference type="EMBL" id="JADCNM010000002">
    <property type="protein sequence ID" value="KAG0493512.1"/>
    <property type="molecule type" value="Genomic_DNA"/>
</dbReference>